<dbReference type="InterPro" id="IPR032466">
    <property type="entry name" value="Metal_Hydrolase"/>
</dbReference>
<comment type="similarity">
    <text evidence="3">Belongs to the metallo-dependent hydrolases superfamily. Adenosine and AMP deaminases family. ADGF subfamily.</text>
</comment>
<dbReference type="SUPFAM" id="SSF51556">
    <property type="entry name" value="Metallo-dependent hydrolases"/>
    <property type="match status" value="1"/>
</dbReference>
<dbReference type="Pfam" id="PF00962">
    <property type="entry name" value="A_deaminase"/>
    <property type="match status" value="1"/>
</dbReference>
<dbReference type="GO" id="GO:0046103">
    <property type="term" value="P:inosine biosynthetic process"/>
    <property type="evidence" value="ECO:0007669"/>
    <property type="project" value="TreeGrafter"/>
</dbReference>
<dbReference type="GO" id="GO:0004000">
    <property type="term" value="F:adenosine deaminase activity"/>
    <property type="evidence" value="ECO:0007669"/>
    <property type="project" value="TreeGrafter"/>
</dbReference>
<keyword evidence="6" id="KW-0479">Metal-binding</keyword>
<feature type="domain" description="Adenosine deaminase" evidence="10">
    <location>
        <begin position="233"/>
        <end position="536"/>
    </location>
</feature>
<dbReference type="OMA" id="SMKQCIE"/>
<evidence type="ECO:0000256" key="7">
    <source>
        <dbReference type="ARBA" id="ARBA00022729"/>
    </source>
</evidence>
<dbReference type="Gene3D" id="3.20.20.140">
    <property type="entry name" value="Metal-dependent hydrolases"/>
    <property type="match status" value="1"/>
</dbReference>
<accession>A1CUF8</accession>
<dbReference type="GO" id="GO:0046872">
    <property type="term" value="F:metal ion binding"/>
    <property type="evidence" value="ECO:0007669"/>
    <property type="project" value="UniProtKB-KW"/>
</dbReference>
<dbReference type="EMBL" id="DS027060">
    <property type="protein sequence ID" value="EAW06945.1"/>
    <property type="molecule type" value="Genomic_DNA"/>
</dbReference>
<dbReference type="RefSeq" id="XP_001268371.1">
    <property type="nucleotide sequence ID" value="XM_001268370.1"/>
</dbReference>
<evidence type="ECO:0000256" key="8">
    <source>
        <dbReference type="ARBA" id="ARBA00022801"/>
    </source>
</evidence>
<evidence type="ECO:0000259" key="10">
    <source>
        <dbReference type="Pfam" id="PF00962"/>
    </source>
</evidence>
<gene>
    <name evidence="11" type="ORF">ACLA_086440</name>
</gene>
<dbReference type="EC" id="3.5.4.4" evidence="4"/>
<dbReference type="AlphaFoldDB" id="A1CUF8"/>
<dbReference type="HOGENOM" id="CLU_022829_2_1_1"/>
<dbReference type="STRING" id="344612.A1CUF8"/>
<evidence type="ECO:0000313" key="11">
    <source>
        <dbReference type="EMBL" id="EAW06945.1"/>
    </source>
</evidence>
<dbReference type="GO" id="GO:0005576">
    <property type="term" value="C:extracellular region"/>
    <property type="evidence" value="ECO:0007669"/>
    <property type="project" value="UniProtKB-SubCell"/>
</dbReference>
<evidence type="ECO:0000256" key="6">
    <source>
        <dbReference type="ARBA" id="ARBA00022723"/>
    </source>
</evidence>
<keyword evidence="8" id="KW-0378">Hydrolase</keyword>
<dbReference type="GeneID" id="4700497"/>
<evidence type="ECO:0000256" key="3">
    <source>
        <dbReference type="ARBA" id="ARBA00006083"/>
    </source>
</evidence>
<protein>
    <recommendedName>
        <fullName evidence="4">adenosine deaminase</fullName>
        <ecNumber evidence="4">3.5.4.4</ecNumber>
    </recommendedName>
</protein>
<dbReference type="InterPro" id="IPR001365">
    <property type="entry name" value="A_deaminase_dom"/>
</dbReference>
<dbReference type="FunFam" id="3.20.20.140:FF:000017">
    <property type="entry name" value="Adenosine deaminase 2"/>
    <property type="match status" value="1"/>
</dbReference>
<reference evidence="11 12" key="1">
    <citation type="journal article" date="2008" name="PLoS Genet.">
        <title>Genomic islands in the pathogenic filamentous fungus Aspergillus fumigatus.</title>
        <authorList>
            <person name="Fedorova N.D."/>
            <person name="Khaldi N."/>
            <person name="Joardar V.S."/>
            <person name="Maiti R."/>
            <person name="Amedeo P."/>
            <person name="Anderson M.J."/>
            <person name="Crabtree J."/>
            <person name="Silva J.C."/>
            <person name="Badger J.H."/>
            <person name="Albarraq A."/>
            <person name="Angiuoli S."/>
            <person name="Bussey H."/>
            <person name="Bowyer P."/>
            <person name="Cotty P.J."/>
            <person name="Dyer P.S."/>
            <person name="Egan A."/>
            <person name="Galens K."/>
            <person name="Fraser-Liggett C.M."/>
            <person name="Haas B.J."/>
            <person name="Inman J.M."/>
            <person name="Kent R."/>
            <person name="Lemieux S."/>
            <person name="Malavazi I."/>
            <person name="Orvis J."/>
            <person name="Roemer T."/>
            <person name="Ronning C.M."/>
            <person name="Sundaram J.P."/>
            <person name="Sutton G."/>
            <person name="Turner G."/>
            <person name="Venter J.C."/>
            <person name="White O.R."/>
            <person name="Whitty B.R."/>
            <person name="Youngman P."/>
            <person name="Wolfe K.H."/>
            <person name="Goldman G.H."/>
            <person name="Wortman J.R."/>
            <person name="Jiang B."/>
            <person name="Denning D.W."/>
            <person name="Nierman W.C."/>
        </authorList>
    </citation>
    <scope>NUCLEOTIDE SEQUENCE [LARGE SCALE GENOMIC DNA]</scope>
    <source>
        <strain evidence="12">ATCC 1007 / CBS 513.65 / DSM 816 / NCTC 3887 / NRRL 1</strain>
    </source>
</reference>
<keyword evidence="5" id="KW-0964">Secreted</keyword>
<dbReference type="PANTHER" id="PTHR11409:SF39">
    <property type="entry name" value="ADENOSINE DEAMINASE 2"/>
    <property type="match status" value="1"/>
</dbReference>
<dbReference type="Proteomes" id="UP000006701">
    <property type="component" value="Unassembled WGS sequence"/>
</dbReference>
<organism evidence="11 12">
    <name type="scientific">Aspergillus clavatus (strain ATCC 1007 / CBS 513.65 / DSM 816 / NCTC 3887 / NRRL 1 / QM 1276 / 107)</name>
    <dbReference type="NCBI Taxonomy" id="344612"/>
    <lineage>
        <taxon>Eukaryota</taxon>
        <taxon>Fungi</taxon>
        <taxon>Dikarya</taxon>
        <taxon>Ascomycota</taxon>
        <taxon>Pezizomycotina</taxon>
        <taxon>Eurotiomycetes</taxon>
        <taxon>Eurotiomycetidae</taxon>
        <taxon>Eurotiales</taxon>
        <taxon>Aspergillaceae</taxon>
        <taxon>Aspergillus</taxon>
        <taxon>Aspergillus subgen. Fumigati</taxon>
    </lineage>
</organism>
<keyword evidence="7" id="KW-0732">Signal</keyword>
<dbReference type="InterPro" id="IPR006330">
    <property type="entry name" value="Ado/ade_deaminase"/>
</dbReference>
<dbReference type="KEGG" id="act:ACLA_086440"/>
<sequence length="574" mass="65876">MGSNDTEWELEEGIPQVEDPFIQQYLKGRHSLVQEEQKLRHDANLRKALSPLAIKASKIVSKIRERELKTVWSKDLSEKEAHEADEILYPGVMFHLARGKMETTDLWKIVNKMPKGSLLHAHMDAMFDIDFLIEQAFATPGIHMAAPQPLLTPKDFEKAPFYLQYSSRPVEESAEKPLVWSSSYEASTLLPLQRVASSFPNGGEAGFREWLKSRCVIGPEHSYYHHHGVDAIWEIFRRSFPIINSILNYEPIFRACLRRMFEQLATDGVRYVDFRIGFVFKYRRQGCDKPEDGYMEWCRVFKEELEQFKATEAGRRFYGARIIWTTLRLFGNKGITESMKQCIETKLAYPDVICGFDVVGQEDLGRPLVDLVPVLFWFRKRCVEEGVNIPFFFHAGECLGDGDQTDHNLFDAILLGTRRIGHGFSLYKHPLLVDLVKEKKILIECCPISNEILRLTSSIKSHPLPALLARGVSVSLCNDDPAILGHGQNGLTHDFWQTLQGLENMGLTGLAMIIENSIRWSCYEDQTTAEWLAEIEDGILGDGLKATRLKEWYEDFQEFCEWIVSEFAHVDVDE</sequence>
<dbReference type="OrthoDB" id="7202371at2759"/>
<evidence type="ECO:0000256" key="4">
    <source>
        <dbReference type="ARBA" id="ARBA00012784"/>
    </source>
</evidence>
<dbReference type="PANTHER" id="PTHR11409">
    <property type="entry name" value="ADENOSINE DEAMINASE"/>
    <property type="match status" value="1"/>
</dbReference>
<evidence type="ECO:0000256" key="9">
    <source>
        <dbReference type="ARBA" id="ARBA00047764"/>
    </source>
</evidence>
<comment type="cofactor">
    <cofactor evidence="1">
        <name>Zn(2+)</name>
        <dbReference type="ChEBI" id="CHEBI:29105"/>
    </cofactor>
</comment>
<keyword evidence="12" id="KW-1185">Reference proteome</keyword>
<dbReference type="eggNOG" id="KOG1097">
    <property type="taxonomic scope" value="Eukaryota"/>
</dbReference>
<name>A1CUF8_ASPCL</name>
<proteinExistence type="inferred from homology"/>
<evidence type="ECO:0000256" key="2">
    <source>
        <dbReference type="ARBA" id="ARBA00004613"/>
    </source>
</evidence>
<evidence type="ECO:0000313" key="12">
    <source>
        <dbReference type="Proteomes" id="UP000006701"/>
    </source>
</evidence>
<evidence type="ECO:0000256" key="5">
    <source>
        <dbReference type="ARBA" id="ARBA00022525"/>
    </source>
</evidence>
<comment type="catalytic activity">
    <reaction evidence="9">
        <text>adenosine + H2O + H(+) = inosine + NH4(+)</text>
        <dbReference type="Rhea" id="RHEA:24408"/>
        <dbReference type="ChEBI" id="CHEBI:15377"/>
        <dbReference type="ChEBI" id="CHEBI:15378"/>
        <dbReference type="ChEBI" id="CHEBI:16335"/>
        <dbReference type="ChEBI" id="CHEBI:17596"/>
        <dbReference type="ChEBI" id="CHEBI:28938"/>
        <dbReference type="EC" id="3.5.4.4"/>
    </reaction>
</comment>
<dbReference type="GO" id="GO:0006154">
    <property type="term" value="P:adenosine catabolic process"/>
    <property type="evidence" value="ECO:0007669"/>
    <property type="project" value="TreeGrafter"/>
</dbReference>
<evidence type="ECO:0000256" key="1">
    <source>
        <dbReference type="ARBA" id="ARBA00001947"/>
    </source>
</evidence>
<comment type="subcellular location">
    <subcellularLocation>
        <location evidence="2">Secreted</location>
    </subcellularLocation>
</comment>
<dbReference type="VEuPathDB" id="FungiDB:ACLA_086440"/>